<dbReference type="InterPro" id="IPR019400">
    <property type="entry name" value="Peptidase_C65_otubain"/>
</dbReference>
<dbReference type="PANTHER" id="PTHR12931:SF15">
    <property type="entry name" value="UBIQUITIN THIOESTERASE OTUBAIN-LIKE"/>
    <property type="match status" value="1"/>
</dbReference>
<comment type="catalytic activity">
    <reaction evidence="1">
        <text>Thiol-dependent hydrolysis of ester, thioester, amide, peptide and isopeptide bonds formed by the C-terminal Gly of ubiquitin (a 76-residue protein attached to proteins as an intracellular targeting signal).</text>
        <dbReference type="EC" id="3.4.19.12"/>
    </reaction>
</comment>
<evidence type="ECO:0000313" key="9">
    <source>
        <dbReference type="EMBL" id="ORY72930.1"/>
    </source>
</evidence>
<name>A0A1Y2EMY3_9BASI</name>
<dbReference type="GO" id="GO:0005634">
    <property type="term" value="C:nucleus"/>
    <property type="evidence" value="ECO:0007669"/>
    <property type="project" value="TreeGrafter"/>
</dbReference>
<evidence type="ECO:0000256" key="7">
    <source>
        <dbReference type="ARBA" id="ARBA00022807"/>
    </source>
</evidence>
<dbReference type="PANTHER" id="PTHR12931">
    <property type="entry name" value="UBIQUITIN THIOLESTERASE PROTEIN OTUB"/>
    <property type="match status" value="1"/>
</dbReference>
<keyword evidence="6" id="KW-0378">Hydrolase</keyword>
<dbReference type="Gene3D" id="1.20.1300.20">
    <property type="entry name" value="Peptidase C65 Otubain, subdomain 2"/>
    <property type="match status" value="1"/>
</dbReference>
<evidence type="ECO:0000256" key="5">
    <source>
        <dbReference type="ARBA" id="ARBA00022786"/>
    </source>
</evidence>
<evidence type="ECO:0000256" key="2">
    <source>
        <dbReference type="ARBA" id="ARBA00006579"/>
    </source>
</evidence>
<dbReference type="GO" id="GO:0006508">
    <property type="term" value="P:proteolysis"/>
    <property type="evidence" value="ECO:0007669"/>
    <property type="project" value="UniProtKB-KW"/>
</dbReference>
<evidence type="ECO:0000256" key="3">
    <source>
        <dbReference type="ARBA" id="ARBA00012759"/>
    </source>
</evidence>
<evidence type="ECO:0000256" key="4">
    <source>
        <dbReference type="ARBA" id="ARBA00022670"/>
    </source>
</evidence>
<dbReference type="EC" id="3.4.19.12" evidence="3"/>
<keyword evidence="10" id="KW-1185">Reference proteome</keyword>
<gene>
    <name evidence="9" type="ORF">BCR35DRAFT_307469</name>
</gene>
<evidence type="ECO:0000313" key="10">
    <source>
        <dbReference type="Proteomes" id="UP000193467"/>
    </source>
</evidence>
<dbReference type="Proteomes" id="UP000193467">
    <property type="component" value="Unassembled WGS sequence"/>
</dbReference>
<dbReference type="EMBL" id="MCGR01000049">
    <property type="protein sequence ID" value="ORY72930.1"/>
    <property type="molecule type" value="Genomic_DNA"/>
</dbReference>
<dbReference type="Pfam" id="PF10275">
    <property type="entry name" value="Peptidase_C65"/>
    <property type="match status" value="1"/>
</dbReference>
<accession>A0A1Y2EMY3</accession>
<organism evidence="9 10">
    <name type="scientific">Leucosporidium creatinivorum</name>
    <dbReference type="NCBI Taxonomy" id="106004"/>
    <lineage>
        <taxon>Eukaryota</taxon>
        <taxon>Fungi</taxon>
        <taxon>Dikarya</taxon>
        <taxon>Basidiomycota</taxon>
        <taxon>Pucciniomycotina</taxon>
        <taxon>Microbotryomycetes</taxon>
        <taxon>Leucosporidiales</taxon>
        <taxon>Leucosporidium</taxon>
    </lineage>
</organism>
<sequence>MSSDNSQLPLDQRKLSDLTDYEVASLTQELKAEEASKRPLVGEVEPLERLSDEYKNETFLAKIASLQRDSWTGLRRLRGDGDCFYRAFAFSYLERLIPLPPSAAQLALAKVESLLPLLDQAGFQKDIYDDFYEPLRDLLLALGPDSKLPRPTATSLHASFNDTETSNAIIVFLRLLTSAFLRANADDFTPFLFGLEDDPRFMLEGGAPTMDQFCSFHVEAVNKEADHIQITALTRALSVYTRIAYLDQSGAPPGGFGAGAGENGDVKVDFVEFEGESEEKLNGALLYRPGHYDVLYR</sequence>
<dbReference type="FunFam" id="1.20.1300.20:FF:000001">
    <property type="entry name" value="Ubiquitin thioesterase OTUB1"/>
    <property type="match status" value="1"/>
</dbReference>
<dbReference type="InterPro" id="IPR042467">
    <property type="entry name" value="Peptidase_C65_otubain_sub2"/>
</dbReference>
<dbReference type="InParanoid" id="A0A1Y2EMY3"/>
<proteinExistence type="inferred from homology"/>
<keyword evidence="4" id="KW-0645">Protease</keyword>
<dbReference type="STRING" id="106004.A0A1Y2EMY3"/>
<feature type="domain" description="OTU" evidence="8">
    <location>
        <begin position="72"/>
        <end position="297"/>
    </location>
</feature>
<dbReference type="PROSITE" id="PS50802">
    <property type="entry name" value="OTU"/>
    <property type="match status" value="1"/>
</dbReference>
<dbReference type="InterPro" id="IPR038765">
    <property type="entry name" value="Papain-like_cys_pep_sf"/>
</dbReference>
<dbReference type="SUPFAM" id="SSF54001">
    <property type="entry name" value="Cysteine proteinases"/>
    <property type="match status" value="1"/>
</dbReference>
<dbReference type="AlphaFoldDB" id="A0A1Y2EMY3"/>
<keyword evidence="5" id="KW-0833">Ubl conjugation pathway</keyword>
<keyword evidence="7" id="KW-0788">Thiol protease</keyword>
<dbReference type="GO" id="GO:0043130">
    <property type="term" value="F:ubiquitin binding"/>
    <property type="evidence" value="ECO:0007669"/>
    <property type="project" value="TreeGrafter"/>
</dbReference>
<dbReference type="GO" id="GO:0071108">
    <property type="term" value="P:protein K48-linked deubiquitination"/>
    <property type="evidence" value="ECO:0007669"/>
    <property type="project" value="TreeGrafter"/>
</dbReference>
<dbReference type="OrthoDB" id="18915at2759"/>
<evidence type="ECO:0000256" key="1">
    <source>
        <dbReference type="ARBA" id="ARBA00000707"/>
    </source>
</evidence>
<evidence type="ECO:0000256" key="6">
    <source>
        <dbReference type="ARBA" id="ARBA00022801"/>
    </source>
</evidence>
<protein>
    <recommendedName>
        <fullName evidence="3">ubiquitinyl hydrolase 1</fullName>
        <ecNumber evidence="3">3.4.19.12</ecNumber>
    </recommendedName>
</protein>
<evidence type="ECO:0000259" key="8">
    <source>
        <dbReference type="PROSITE" id="PS50802"/>
    </source>
</evidence>
<dbReference type="InterPro" id="IPR042468">
    <property type="entry name" value="Peptidase_C65_otubain_sub1"/>
</dbReference>
<dbReference type="InterPro" id="IPR003323">
    <property type="entry name" value="OTU_dom"/>
</dbReference>
<dbReference type="CDD" id="cd22749">
    <property type="entry name" value="Otubain_C65"/>
    <property type="match status" value="1"/>
</dbReference>
<reference evidence="9 10" key="1">
    <citation type="submission" date="2016-07" db="EMBL/GenBank/DDBJ databases">
        <title>Pervasive Adenine N6-methylation of Active Genes in Fungi.</title>
        <authorList>
            <consortium name="DOE Joint Genome Institute"/>
            <person name="Mondo S.J."/>
            <person name="Dannebaum R.O."/>
            <person name="Kuo R.C."/>
            <person name="Labutti K."/>
            <person name="Haridas S."/>
            <person name="Kuo A."/>
            <person name="Salamov A."/>
            <person name="Ahrendt S.R."/>
            <person name="Lipzen A."/>
            <person name="Sullivan W."/>
            <person name="Andreopoulos W.B."/>
            <person name="Clum A."/>
            <person name="Lindquist E."/>
            <person name="Daum C."/>
            <person name="Ramamoorthy G.K."/>
            <person name="Gryganskyi A."/>
            <person name="Culley D."/>
            <person name="Magnuson J.K."/>
            <person name="James T.Y."/>
            <person name="O'Malley M.A."/>
            <person name="Stajich J.E."/>
            <person name="Spatafora J.W."/>
            <person name="Visel A."/>
            <person name="Grigoriev I.V."/>
        </authorList>
    </citation>
    <scope>NUCLEOTIDE SEQUENCE [LARGE SCALE GENOMIC DNA]</scope>
    <source>
        <strain evidence="9 10">62-1032</strain>
    </source>
</reference>
<comment type="caution">
    <text evidence="9">The sequence shown here is derived from an EMBL/GenBank/DDBJ whole genome shotgun (WGS) entry which is preliminary data.</text>
</comment>
<comment type="similarity">
    <text evidence="2">Belongs to the peptidase C65 family.</text>
</comment>
<dbReference type="Gene3D" id="3.30.200.60">
    <property type="entry name" value="Peptidase C65 Otubain, subdomain 1"/>
    <property type="match status" value="1"/>
</dbReference>
<dbReference type="GO" id="GO:0004843">
    <property type="term" value="F:cysteine-type deubiquitinase activity"/>
    <property type="evidence" value="ECO:0007669"/>
    <property type="project" value="UniProtKB-EC"/>
</dbReference>